<feature type="domain" description="MD-2-related lipid-recognition" evidence="1">
    <location>
        <begin position="31"/>
        <end position="155"/>
    </location>
</feature>
<dbReference type="Pfam" id="PF02221">
    <property type="entry name" value="E1_DerP2_DerF2"/>
    <property type="match status" value="1"/>
</dbReference>
<dbReference type="InterPro" id="IPR014756">
    <property type="entry name" value="Ig_E-set"/>
</dbReference>
<evidence type="ECO:0000259" key="1">
    <source>
        <dbReference type="Pfam" id="PF02221"/>
    </source>
</evidence>
<organism evidence="2 3">
    <name type="scientific">Amphimedon queenslandica</name>
    <name type="common">Sponge</name>
    <dbReference type="NCBI Taxonomy" id="400682"/>
    <lineage>
        <taxon>Eukaryota</taxon>
        <taxon>Metazoa</taxon>
        <taxon>Porifera</taxon>
        <taxon>Demospongiae</taxon>
        <taxon>Heteroscleromorpha</taxon>
        <taxon>Haplosclerida</taxon>
        <taxon>Niphatidae</taxon>
        <taxon>Amphimedon</taxon>
    </lineage>
</organism>
<sequence>MSALLMTLSVVLAVSTLTGSTNNYYNDPTRFTDCSVTKKFAELTNATLTPLILKRGELSYWQGILQTKRTIQWAVLHAILTHNFKNYTNITFIDEKFNLCDFFVDVIQKHCPLQPGIYHWKFNATVPKLLWPGQYHGKATVYNEKGDEIICITKQCTID</sequence>
<dbReference type="RefSeq" id="XP_019858367.1">
    <property type="nucleotide sequence ID" value="XM_020002808.1"/>
</dbReference>
<keyword evidence="3" id="KW-1185">Reference proteome</keyword>
<dbReference type="InterPro" id="IPR003172">
    <property type="entry name" value="ML_dom"/>
</dbReference>
<proteinExistence type="predicted"/>
<accession>A0AAN0JNL9</accession>
<reference evidence="2" key="2">
    <citation type="submission" date="2024-06" db="UniProtKB">
        <authorList>
            <consortium name="EnsemblMetazoa"/>
        </authorList>
    </citation>
    <scope>IDENTIFICATION</scope>
</reference>
<evidence type="ECO:0000313" key="2">
    <source>
        <dbReference type="EnsemblMetazoa" id="XP_019858367.1"/>
    </source>
</evidence>
<protein>
    <recommendedName>
        <fullName evidence="1">MD-2-related lipid-recognition domain-containing protein</fullName>
    </recommendedName>
</protein>
<dbReference type="SUPFAM" id="SSF81296">
    <property type="entry name" value="E set domains"/>
    <property type="match status" value="1"/>
</dbReference>
<dbReference type="Proteomes" id="UP000007879">
    <property type="component" value="Unassembled WGS sequence"/>
</dbReference>
<dbReference type="EnsemblMetazoa" id="XM_020002808.1">
    <property type="protein sequence ID" value="XP_019858367.1"/>
    <property type="gene ID" value="LOC109586612"/>
</dbReference>
<dbReference type="GeneID" id="109586612"/>
<dbReference type="KEGG" id="aqu:109586612"/>
<name>A0AAN0JNL9_AMPQE</name>
<reference evidence="3" key="1">
    <citation type="journal article" date="2010" name="Nature">
        <title>The Amphimedon queenslandica genome and the evolution of animal complexity.</title>
        <authorList>
            <person name="Srivastava M."/>
            <person name="Simakov O."/>
            <person name="Chapman J."/>
            <person name="Fahey B."/>
            <person name="Gauthier M.E."/>
            <person name="Mitros T."/>
            <person name="Richards G.S."/>
            <person name="Conaco C."/>
            <person name="Dacre M."/>
            <person name="Hellsten U."/>
            <person name="Larroux C."/>
            <person name="Putnam N.H."/>
            <person name="Stanke M."/>
            <person name="Adamska M."/>
            <person name="Darling A."/>
            <person name="Degnan S.M."/>
            <person name="Oakley T.H."/>
            <person name="Plachetzki D.C."/>
            <person name="Zhai Y."/>
            <person name="Adamski M."/>
            <person name="Calcino A."/>
            <person name="Cummins S.F."/>
            <person name="Goodstein D.M."/>
            <person name="Harris C."/>
            <person name="Jackson D.J."/>
            <person name="Leys S.P."/>
            <person name="Shu S."/>
            <person name="Woodcroft B.J."/>
            <person name="Vervoort M."/>
            <person name="Kosik K.S."/>
            <person name="Manning G."/>
            <person name="Degnan B.M."/>
            <person name="Rokhsar D.S."/>
        </authorList>
    </citation>
    <scope>NUCLEOTIDE SEQUENCE [LARGE SCALE GENOMIC DNA]</scope>
</reference>
<evidence type="ECO:0000313" key="3">
    <source>
        <dbReference type="Proteomes" id="UP000007879"/>
    </source>
</evidence>
<dbReference type="AlphaFoldDB" id="A0AAN0JNL9"/>
<dbReference type="Gene3D" id="2.60.40.770">
    <property type="match status" value="1"/>
</dbReference>